<protein>
    <recommendedName>
        <fullName evidence="15 16">Type III pantothenate kinase</fullName>
        <ecNumber evidence="6 16">2.7.1.33</ecNumber>
    </recommendedName>
    <alternativeName>
        <fullName evidence="16">PanK-III</fullName>
    </alternativeName>
    <alternativeName>
        <fullName evidence="16">Pantothenic acid kinase</fullName>
    </alternativeName>
</protein>
<evidence type="ECO:0000256" key="3">
    <source>
        <dbReference type="ARBA" id="ARBA00004496"/>
    </source>
</evidence>
<evidence type="ECO:0000256" key="8">
    <source>
        <dbReference type="ARBA" id="ARBA00022679"/>
    </source>
</evidence>
<reference evidence="17 18" key="1">
    <citation type="submission" date="2019-02" db="EMBL/GenBank/DDBJ databases">
        <title>Deep-cultivation of Planctomycetes and their phenomic and genomic characterization uncovers novel biology.</title>
        <authorList>
            <person name="Wiegand S."/>
            <person name="Jogler M."/>
            <person name="Boedeker C."/>
            <person name="Pinto D."/>
            <person name="Vollmers J."/>
            <person name="Rivas-Marin E."/>
            <person name="Kohn T."/>
            <person name="Peeters S.H."/>
            <person name="Heuer A."/>
            <person name="Rast P."/>
            <person name="Oberbeckmann S."/>
            <person name="Bunk B."/>
            <person name="Jeske O."/>
            <person name="Meyerdierks A."/>
            <person name="Storesund J.E."/>
            <person name="Kallscheuer N."/>
            <person name="Luecker S."/>
            <person name="Lage O.M."/>
            <person name="Pohl T."/>
            <person name="Merkel B.J."/>
            <person name="Hornburger P."/>
            <person name="Mueller R.-W."/>
            <person name="Bruemmer F."/>
            <person name="Labrenz M."/>
            <person name="Spormann A.M."/>
            <person name="Op den Camp H."/>
            <person name="Overmann J."/>
            <person name="Amann R."/>
            <person name="Jetten M.S.M."/>
            <person name="Mascher T."/>
            <person name="Medema M.H."/>
            <person name="Devos D.P."/>
            <person name="Kaster A.-K."/>
            <person name="Ovreas L."/>
            <person name="Rohde M."/>
            <person name="Galperin M.Y."/>
            <person name="Jogler C."/>
        </authorList>
    </citation>
    <scope>NUCLEOTIDE SEQUENCE [LARGE SCALE GENOMIC DNA]</scope>
    <source>
        <strain evidence="17 18">Pan189</strain>
    </source>
</reference>
<evidence type="ECO:0000256" key="13">
    <source>
        <dbReference type="ARBA" id="ARBA00022993"/>
    </source>
</evidence>
<dbReference type="UniPathway" id="UPA00241">
    <property type="reaction ID" value="UER00352"/>
</dbReference>
<dbReference type="GO" id="GO:0005524">
    <property type="term" value="F:ATP binding"/>
    <property type="evidence" value="ECO:0007669"/>
    <property type="project" value="UniProtKB-UniRule"/>
</dbReference>
<dbReference type="CDD" id="cd24015">
    <property type="entry name" value="ASKHA_NBD_PanK-III"/>
    <property type="match status" value="1"/>
</dbReference>
<accession>A0A517R6W7</accession>
<dbReference type="SUPFAM" id="SSF53067">
    <property type="entry name" value="Actin-like ATPase domain"/>
    <property type="match status" value="2"/>
</dbReference>
<comment type="subunit">
    <text evidence="5 16">Homodimer.</text>
</comment>
<proteinExistence type="inferred from homology"/>
<dbReference type="KEGG" id="svp:Pan189_40430"/>
<evidence type="ECO:0000256" key="11">
    <source>
        <dbReference type="ARBA" id="ARBA00022840"/>
    </source>
</evidence>
<dbReference type="OrthoDB" id="9804707at2"/>
<comment type="function">
    <text evidence="16">Catalyzes the phosphorylation of pantothenate (Pan), the first step in CoA biosynthesis.</text>
</comment>
<evidence type="ECO:0000256" key="12">
    <source>
        <dbReference type="ARBA" id="ARBA00022958"/>
    </source>
</evidence>
<dbReference type="GO" id="GO:0004594">
    <property type="term" value="F:pantothenate kinase activity"/>
    <property type="evidence" value="ECO:0007669"/>
    <property type="project" value="UniProtKB-UniRule"/>
</dbReference>
<dbReference type="EC" id="2.7.1.33" evidence="6 16"/>
<dbReference type="InterPro" id="IPR043129">
    <property type="entry name" value="ATPase_NBD"/>
</dbReference>
<dbReference type="HAMAP" id="MF_01274">
    <property type="entry name" value="Pantothen_kinase_3"/>
    <property type="match status" value="1"/>
</dbReference>
<keyword evidence="10 16" id="KW-0418">Kinase</keyword>
<comment type="cofactor">
    <cofactor evidence="16">
        <name>NH4(+)</name>
        <dbReference type="ChEBI" id="CHEBI:28938"/>
    </cofactor>
    <cofactor evidence="16">
        <name>K(+)</name>
        <dbReference type="ChEBI" id="CHEBI:29103"/>
    </cofactor>
    <text evidence="16">A monovalent cation. Ammonium or potassium.</text>
</comment>
<keyword evidence="18" id="KW-1185">Reference proteome</keyword>
<name>A0A517R6W7_9PLAN</name>
<evidence type="ECO:0000256" key="9">
    <source>
        <dbReference type="ARBA" id="ARBA00022741"/>
    </source>
</evidence>
<dbReference type="PANTHER" id="PTHR34265">
    <property type="entry name" value="TYPE III PANTOTHENATE KINASE"/>
    <property type="match status" value="1"/>
</dbReference>
<evidence type="ECO:0000256" key="5">
    <source>
        <dbReference type="ARBA" id="ARBA00011738"/>
    </source>
</evidence>
<dbReference type="Pfam" id="PF03309">
    <property type="entry name" value="Pan_kinase"/>
    <property type="match status" value="1"/>
</dbReference>
<evidence type="ECO:0000256" key="15">
    <source>
        <dbReference type="ARBA" id="ARBA00040883"/>
    </source>
</evidence>
<evidence type="ECO:0000313" key="18">
    <source>
        <dbReference type="Proteomes" id="UP000317318"/>
    </source>
</evidence>
<dbReference type="GO" id="GO:0015937">
    <property type="term" value="P:coenzyme A biosynthetic process"/>
    <property type="evidence" value="ECO:0007669"/>
    <property type="project" value="UniProtKB-UniRule"/>
</dbReference>
<dbReference type="PANTHER" id="PTHR34265:SF1">
    <property type="entry name" value="TYPE III PANTOTHENATE KINASE"/>
    <property type="match status" value="1"/>
</dbReference>
<comment type="cofactor">
    <cofactor evidence="2">
        <name>K(+)</name>
        <dbReference type="ChEBI" id="CHEBI:29103"/>
    </cofactor>
</comment>
<evidence type="ECO:0000256" key="6">
    <source>
        <dbReference type="ARBA" id="ARBA00012102"/>
    </source>
</evidence>
<keyword evidence="13 16" id="KW-0173">Coenzyme A biosynthesis</keyword>
<evidence type="ECO:0000256" key="7">
    <source>
        <dbReference type="ARBA" id="ARBA00022490"/>
    </source>
</evidence>
<feature type="binding site" evidence="16">
    <location>
        <position position="141"/>
    </location>
    <ligand>
        <name>ATP</name>
        <dbReference type="ChEBI" id="CHEBI:30616"/>
    </ligand>
</feature>
<evidence type="ECO:0000256" key="14">
    <source>
        <dbReference type="ARBA" id="ARBA00038036"/>
    </source>
</evidence>
<dbReference type="RefSeq" id="WP_145365759.1">
    <property type="nucleotide sequence ID" value="NZ_CP036268.1"/>
</dbReference>
<evidence type="ECO:0000313" key="17">
    <source>
        <dbReference type="EMBL" id="QDT39634.1"/>
    </source>
</evidence>
<gene>
    <name evidence="16 17" type="primary">coaX</name>
    <name evidence="17" type="ORF">Pan189_40430</name>
</gene>
<organism evidence="17 18">
    <name type="scientific">Stratiformator vulcanicus</name>
    <dbReference type="NCBI Taxonomy" id="2527980"/>
    <lineage>
        <taxon>Bacteria</taxon>
        <taxon>Pseudomonadati</taxon>
        <taxon>Planctomycetota</taxon>
        <taxon>Planctomycetia</taxon>
        <taxon>Planctomycetales</taxon>
        <taxon>Planctomycetaceae</taxon>
        <taxon>Stratiformator</taxon>
    </lineage>
</organism>
<dbReference type="GO" id="GO:0046872">
    <property type="term" value="F:metal ion binding"/>
    <property type="evidence" value="ECO:0007669"/>
    <property type="project" value="UniProtKB-KW"/>
</dbReference>
<dbReference type="GO" id="GO:0005737">
    <property type="term" value="C:cytoplasm"/>
    <property type="evidence" value="ECO:0007669"/>
    <property type="project" value="UniProtKB-SubCell"/>
</dbReference>
<dbReference type="NCBIfam" id="TIGR00671">
    <property type="entry name" value="baf"/>
    <property type="match status" value="1"/>
</dbReference>
<keyword evidence="9 16" id="KW-0547">Nucleotide-binding</keyword>
<keyword evidence="8 16" id="KW-0808">Transferase</keyword>
<comment type="catalytic activity">
    <reaction evidence="1 16">
        <text>(R)-pantothenate + ATP = (R)-4'-phosphopantothenate + ADP + H(+)</text>
        <dbReference type="Rhea" id="RHEA:16373"/>
        <dbReference type="ChEBI" id="CHEBI:10986"/>
        <dbReference type="ChEBI" id="CHEBI:15378"/>
        <dbReference type="ChEBI" id="CHEBI:29032"/>
        <dbReference type="ChEBI" id="CHEBI:30616"/>
        <dbReference type="ChEBI" id="CHEBI:456216"/>
        <dbReference type="EC" id="2.7.1.33"/>
    </reaction>
</comment>
<evidence type="ECO:0000256" key="1">
    <source>
        <dbReference type="ARBA" id="ARBA00001206"/>
    </source>
</evidence>
<comment type="pathway">
    <text evidence="4 16">Cofactor biosynthesis; coenzyme A biosynthesis; CoA from (R)-pantothenate: step 1/5.</text>
</comment>
<feature type="binding site" evidence="16">
    <location>
        <begin position="114"/>
        <end position="117"/>
    </location>
    <ligand>
        <name>substrate</name>
    </ligand>
</feature>
<feature type="active site" description="Proton acceptor" evidence="16">
    <location>
        <position position="116"/>
    </location>
</feature>
<comment type="subcellular location">
    <subcellularLocation>
        <location evidence="3 16">Cytoplasm</location>
    </subcellularLocation>
</comment>
<dbReference type="AlphaFoldDB" id="A0A517R6W7"/>
<keyword evidence="12 16" id="KW-0630">Potassium</keyword>
<dbReference type="InterPro" id="IPR004619">
    <property type="entry name" value="Type_III_PanK"/>
</dbReference>
<dbReference type="Proteomes" id="UP000317318">
    <property type="component" value="Chromosome"/>
</dbReference>
<evidence type="ECO:0000256" key="10">
    <source>
        <dbReference type="ARBA" id="ARBA00022777"/>
    </source>
</evidence>
<keyword evidence="7 16" id="KW-0963">Cytoplasm</keyword>
<feature type="binding site" evidence="16">
    <location>
        <position position="138"/>
    </location>
    <ligand>
        <name>K(+)</name>
        <dbReference type="ChEBI" id="CHEBI:29103"/>
    </ligand>
</feature>
<feature type="binding site" evidence="16">
    <location>
        <position position="197"/>
    </location>
    <ligand>
        <name>substrate</name>
    </ligand>
</feature>
<keyword evidence="16" id="KW-0479">Metal-binding</keyword>
<sequence>MAAASSALIAADVGNTRVKLGYFDGTLDASGLPVCGSRFAISVNACADLGPVKRWLDETGAGSEPRVVVSDVNPAVTRDLTRAWKEQLGTKPEQIRRPDPQILENRTDHPARTGPDRLFNAVAANVLRPKAKPAIIIDAGTATTIDLVAADGAFEGGAILPGFALSAQALQSYTALLPLVASDDVTDSRPNPLGRNTRDAIRSGLYWGGVGAVIELVRRISIELDDQPAIYLTGGAAPRLVPYVAQARHLPTFALQGMVLTSRRSAGTREESNCGD</sequence>
<keyword evidence="11 16" id="KW-0067">ATP-binding</keyword>
<dbReference type="EMBL" id="CP036268">
    <property type="protein sequence ID" value="QDT39634.1"/>
    <property type="molecule type" value="Genomic_DNA"/>
</dbReference>
<feature type="binding site" evidence="16">
    <location>
        <begin position="12"/>
        <end position="19"/>
    </location>
    <ligand>
        <name>ATP</name>
        <dbReference type="ChEBI" id="CHEBI:30616"/>
    </ligand>
</feature>
<comment type="caution">
    <text evidence="16">Lacks conserved residue(s) required for the propagation of feature annotation.</text>
</comment>
<dbReference type="Gene3D" id="3.30.420.40">
    <property type="match status" value="2"/>
</dbReference>
<evidence type="ECO:0000256" key="2">
    <source>
        <dbReference type="ARBA" id="ARBA00001958"/>
    </source>
</evidence>
<evidence type="ECO:0000256" key="16">
    <source>
        <dbReference type="HAMAP-Rule" id="MF_01274"/>
    </source>
</evidence>
<comment type="similarity">
    <text evidence="14 16">Belongs to the type III pantothenate kinase family.</text>
</comment>
<evidence type="ECO:0000256" key="4">
    <source>
        <dbReference type="ARBA" id="ARBA00005225"/>
    </source>
</evidence>